<reference evidence="2" key="1">
    <citation type="submission" date="2015-05" db="EMBL/GenBank/DDBJ databases">
        <authorList>
            <person name="Wang D.B."/>
            <person name="Wang M."/>
        </authorList>
    </citation>
    <scope>NUCLEOTIDE SEQUENCE [LARGE SCALE GENOMIC DNA]</scope>
    <source>
        <strain evidence="2">L1-83</strain>
    </source>
</reference>
<dbReference type="Proteomes" id="UP000095395">
    <property type="component" value="Unassembled WGS sequence"/>
</dbReference>
<evidence type="ECO:0000313" key="3">
    <source>
        <dbReference type="EMBL" id="CUO26868.1"/>
    </source>
</evidence>
<dbReference type="AlphaFoldDB" id="A0A0M6W981"/>
<dbReference type="EMBL" id="QSKW01000020">
    <property type="protein sequence ID" value="RHE96105.1"/>
    <property type="molecule type" value="Genomic_DNA"/>
</dbReference>
<dbReference type="RefSeq" id="WP_012743197.1">
    <property type="nucleotide sequence ID" value="NZ_CATWND010000052.1"/>
</dbReference>
<dbReference type="SUPFAM" id="SSF46785">
    <property type="entry name" value="Winged helix' DNA-binding domain"/>
    <property type="match status" value="1"/>
</dbReference>
<dbReference type="Gene3D" id="1.10.10.10">
    <property type="entry name" value="Winged helix-like DNA-binding domain superfamily/Winged helix DNA-binding domain"/>
    <property type="match status" value="1"/>
</dbReference>
<dbReference type="InterPro" id="IPR005149">
    <property type="entry name" value="Tscrpt_reg_PadR_N"/>
</dbReference>
<evidence type="ECO:0000313" key="5">
    <source>
        <dbReference type="Proteomes" id="UP000049828"/>
    </source>
</evidence>
<evidence type="ECO:0000313" key="7">
    <source>
        <dbReference type="Proteomes" id="UP000286271"/>
    </source>
</evidence>
<dbReference type="Proteomes" id="UP000286271">
    <property type="component" value="Unassembled WGS sequence"/>
</dbReference>
<dbReference type="InterPro" id="IPR052509">
    <property type="entry name" value="Metal_resp_DNA-bind_regulator"/>
</dbReference>
<proteinExistence type="predicted"/>
<gene>
    <name evidence="4" type="ORF">DW707_12345</name>
    <name evidence="3" type="ORF">ERS852392_02651</name>
    <name evidence="2" type="ORF">RIL183_12241</name>
</gene>
<evidence type="ECO:0000259" key="1">
    <source>
        <dbReference type="Pfam" id="PF03551"/>
    </source>
</evidence>
<evidence type="ECO:0000313" key="6">
    <source>
        <dbReference type="Proteomes" id="UP000095395"/>
    </source>
</evidence>
<dbReference type="EMBL" id="CYYR01000020">
    <property type="protein sequence ID" value="CUO26868.1"/>
    <property type="molecule type" value="Genomic_DNA"/>
</dbReference>
<reference evidence="4 7" key="3">
    <citation type="submission" date="2018-08" db="EMBL/GenBank/DDBJ databases">
        <title>A genome reference for cultivated species of the human gut microbiota.</title>
        <authorList>
            <person name="Zou Y."/>
            <person name="Xue W."/>
            <person name="Luo G."/>
        </authorList>
    </citation>
    <scope>NUCLEOTIDE SEQUENCE [LARGE SCALE GENOMIC DNA]</scope>
    <source>
        <strain evidence="4 7">AM27-11</strain>
    </source>
</reference>
<dbReference type="PANTHER" id="PTHR33169:SF14">
    <property type="entry name" value="TRANSCRIPTIONAL REGULATOR RV3488"/>
    <property type="match status" value="1"/>
</dbReference>
<accession>A0A0M6W981</accession>
<dbReference type="Proteomes" id="UP000049828">
    <property type="component" value="Unassembled WGS sequence"/>
</dbReference>
<feature type="domain" description="Transcription regulator PadR N-terminal" evidence="1">
    <location>
        <begin position="23"/>
        <end position="91"/>
    </location>
</feature>
<organism evidence="2 5">
    <name type="scientific">Roseburia inulinivorans</name>
    <dbReference type="NCBI Taxonomy" id="360807"/>
    <lineage>
        <taxon>Bacteria</taxon>
        <taxon>Bacillati</taxon>
        <taxon>Bacillota</taxon>
        <taxon>Clostridia</taxon>
        <taxon>Lachnospirales</taxon>
        <taxon>Lachnospiraceae</taxon>
        <taxon>Roseburia</taxon>
    </lineage>
</organism>
<sequence length="111" mass="12942">MNCDEIVSGLILEFRRGTLIMVVLAQLNKPMYGYSLVKELEGKGISIEGNTLYPLLRRLESQGLLKSEWETEATKPRKYYIITEDGKLVYKKIKEHWKKFSQSINVLMEEE</sequence>
<evidence type="ECO:0000313" key="4">
    <source>
        <dbReference type="EMBL" id="RHE96105.1"/>
    </source>
</evidence>
<dbReference type="OrthoDB" id="9808017at2"/>
<dbReference type="GeneID" id="86989133"/>
<keyword evidence="5" id="KW-1185">Reference proteome</keyword>
<dbReference type="InterPro" id="IPR036390">
    <property type="entry name" value="WH_DNA-bd_sf"/>
</dbReference>
<dbReference type="PANTHER" id="PTHR33169">
    <property type="entry name" value="PADR-FAMILY TRANSCRIPTIONAL REGULATOR"/>
    <property type="match status" value="1"/>
</dbReference>
<protein>
    <submittedName>
        <fullName evidence="3">Lineage-specific thermal regulator protein</fullName>
    </submittedName>
    <submittedName>
        <fullName evidence="4">PadR family transcriptional regulator</fullName>
    </submittedName>
</protein>
<evidence type="ECO:0000313" key="2">
    <source>
        <dbReference type="EMBL" id="CRL32021.1"/>
    </source>
</evidence>
<dbReference type="Pfam" id="PF03551">
    <property type="entry name" value="PadR"/>
    <property type="match status" value="1"/>
</dbReference>
<name>A0A0M6W981_9FIRM</name>
<dbReference type="InterPro" id="IPR036388">
    <property type="entry name" value="WH-like_DNA-bd_sf"/>
</dbReference>
<dbReference type="EMBL" id="CVRS01000002">
    <property type="protein sequence ID" value="CRL32021.1"/>
    <property type="molecule type" value="Genomic_DNA"/>
</dbReference>
<reference evidence="5" key="2">
    <citation type="submission" date="2015-05" db="EMBL/GenBank/DDBJ databases">
        <authorList>
            <consortium name="Pathogen Informatics"/>
        </authorList>
    </citation>
    <scope>NUCLEOTIDE SEQUENCE [LARGE SCALE GENOMIC DNA]</scope>
    <source>
        <strain evidence="3 6">2789STDY5608835</strain>
        <strain evidence="5">L1-83</strain>
    </source>
</reference>